<evidence type="ECO:0000256" key="1">
    <source>
        <dbReference type="ARBA" id="ARBA00023015"/>
    </source>
</evidence>
<proteinExistence type="predicted"/>
<sequence>MPSGSAPEPTAAIEAEELVADTDPRRLAYEIDALTQTVVTRSRLLDAEEVLVHARAALLERLRRLSVDPSLLPSR</sequence>
<dbReference type="InterPro" id="IPR011075">
    <property type="entry name" value="TetR_C"/>
</dbReference>
<reference evidence="4 5" key="1">
    <citation type="submission" date="2018-07" db="EMBL/GenBank/DDBJ databases">
        <title>Genomic Encyclopedia of Type Strains, Phase IV (KMG-IV): sequencing the most valuable type-strain genomes for metagenomic binning, comparative biology and taxonomic classification.</title>
        <authorList>
            <person name="Goeker M."/>
        </authorList>
    </citation>
    <scope>NUCLEOTIDE SEQUENCE [LARGE SCALE GENOMIC DNA]</scope>
    <source>
        <strain evidence="4 5">DSM 44290</strain>
    </source>
</reference>
<dbReference type="AlphaFoldDB" id="A0A370IDQ6"/>
<comment type="caution">
    <text evidence="4">The sequence shown here is derived from an EMBL/GenBank/DDBJ whole genome shotgun (WGS) entry which is preliminary data.</text>
</comment>
<dbReference type="RefSeq" id="WP_067990484.1">
    <property type="nucleotide sequence ID" value="NZ_QQBC01000001.1"/>
</dbReference>
<evidence type="ECO:0000313" key="5">
    <source>
        <dbReference type="Proteomes" id="UP000254869"/>
    </source>
</evidence>
<evidence type="ECO:0000313" key="4">
    <source>
        <dbReference type="EMBL" id="RDI68856.1"/>
    </source>
</evidence>
<protein>
    <recommendedName>
        <fullName evidence="3">Tetracyclin repressor-like C-terminal domain-containing protein</fullName>
    </recommendedName>
</protein>
<feature type="domain" description="Tetracyclin repressor-like C-terminal" evidence="3">
    <location>
        <begin position="10"/>
        <end position="58"/>
    </location>
</feature>
<dbReference type="InterPro" id="IPR036271">
    <property type="entry name" value="Tet_transcr_reg_TetR-rel_C_sf"/>
</dbReference>
<accession>A0A370IDQ6</accession>
<dbReference type="SUPFAM" id="SSF48498">
    <property type="entry name" value="Tetracyclin repressor-like, C-terminal domain"/>
    <property type="match status" value="1"/>
</dbReference>
<evidence type="ECO:0000256" key="2">
    <source>
        <dbReference type="ARBA" id="ARBA00023163"/>
    </source>
</evidence>
<dbReference type="EMBL" id="QQBC01000001">
    <property type="protein sequence ID" value="RDI68856.1"/>
    <property type="molecule type" value="Genomic_DNA"/>
</dbReference>
<keyword evidence="5" id="KW-1185">Reference proteome</keyword>
<dbReference type="Pfam" id="PF16925">
    <property type="entry name" value="TetR_C_13"/>
    <property type="match status" value="1"/>
</dbReference>
<evidence type="ECO:0000259" key="3">
    <source>
        <dbReference type="Pfam" id="PF16925"/>
    </source>
</evidence>
<keyword evidence="2" id="KW-0804">Transcription</keyword>
<gene>
    <name evidence="4" type="ORF">DFR76_101392</name>
</gene>
<dbReference type="Proteomes" id="UP000254869">
    <property type="component" value="Unassembled WGS sequence"/>
</dbReference>
<name>A0A370IDQ6_9NOCA</name>
<keyword evidence="1" id="KW-0805">Transcription regulation</keyword>
<organism evidence="4 5">
    <name type="scientific">Nocardia pseudobrasiliensis</name>
    <dbReference type="NCBI Taxonomy" id="45979"/>
    <lineage>
        <taxon>Bacteria</taxon>
        <taxon>Bacillati</taxon>
        <taxon>Actinomycetota</taxon>
        <taxon>Actinomycetes</taxon>
        <taxon>Mycobacteriales</taxon>
        <taxon>Nocardiaceae</taxon>
        <taxon>Nocardia</taxon>
    </lineage>
</organism>